<dbReference type="InterPro" id="IPR036282">
    <property type="entry name" value="Glutathione-S-Trfase_C_sf"/>
</dbReference>
<dbReference type="Proteomes" id="UP000002748">
    <property type="component" value="Unassembled WGS sequence"/>
</dbReference>
<dbReference type="EMBL" id="ALBS01000261">
    <property type="protein sequence ID" value="EJT47219.1"/>
    <property type="molecule type" value="Genomic_DNA"/>
</dbReference>
<comment type="caution">
    <text evidence="1">The sequence shown here is derived from an EMBL/GenBank/DDBJ whole genome shotgun (WGS) entry which is preliminary data.</text>
</comment>
<proteinExistence type="predicted"/>
<protein>
    <recommendedName>
        <fullName evidence="3">GST C-terminal domain-containing protein</fullName>
    </recommendedName>
</protein>
<dbReference type="SUPFAM" id="SSF47616">
    <property type="entry name" value="GST C-terminal domain-like"/>
    <property type="match status" value="1"/>
</dbReference>
<name>J6ERS2_TRIAS</name>
<gene>
    <name evidence="1" type="ORF">A1Q1_04077</name>
</gene>
<evidence type="ECO:0008006" key="3">
    <source>
        <dbReference type="Google" id="ProtNLM"/>
    </source>
</evidence>
<dbReference type="Gene3D" id="3.40.30.10">
    <property type="entry name" value="Glutaredoxin"/>
    <property type="match status" value="1"/>
</dbReference>
<dbReference type="VEuPathDB" id="FungiDB:A1Q1_04077"/>
<dbReference type="AlphaFoldDB" id="J6ERS2"/>
<evidence type="ECO:0000313" key="2">
    <source>
        <dbReference type="Proteomes" id="UP000002748"/>
    </source>
</evidence>
<dbReference type="GeneID" id="25987590"/>
<dbReference type="RefSeq" id="XP_014177929.1">
    <property type="nucleotide sequence ID" value="XM_014322454.1"/>
</dbReference>
<dbReference type="KEGG" id="tasa:A1Q1_04077"/>
<reference evidence="1 2" key="1">
    <citation type="journal article" date="2012" name="Eukaryot. Cell">
        <title>Draft genome sequence of CBS 2479, the standard type strain of Trichosporon asahii.</title>
        <authorList>
            <person name="Yang R.Y."/>
            <person name="Li H.T."/>
            <person name="Zhu H."/>
            <person name="Zhou G.P."/>
            <person name="Wang M."/>
            <person name="Wang L."/>
        </authorList>
    </citation>
    <scope>NUCLEOTIDE SEQUENCE [LARGE SCALE GENOMIC DNA]</scope>
    <source>
        <strain evidence="2">ATCC 90039 / CBS 2479 / JCM 2466 / KCTC 7840 / NCYC 2677 / UAMH 7654</strain>
    </source>
</reference>
<accession>J6ERS2</accession>
<dbReference type="OrthoDB" id="412788at2759"/>
<dbReference type="HOGENOM" id="CLU_063115_0_0_1"/>
<evidence type="ECO:0000313" key="1">
    <source>
        <dbReference type="EMBL" id="EJT47219.1"/>
    </source>
</evidence>
<sequence>MDPAEADVPKAVLYCWPTSALATVPRLALIEKGYSEDEYVISPVDITKGENFSHNYLKINADGECESNMHPTDFLLTAGAIPTFAVPRKETKLGAAEPIYHMLCDTAVGIMEVEHALGNADRGQSICEFIDNCLPVGTPAAPGGRPSPRLSPATPADQSLSSTLIDLVRQSTVDPNFLYLSIVDKNEARRKWSGPQGAMLGARSLALRRYLQQYRQDVMSPAPSSQQSAEPRFISFLEQKALSNQAILDIYTGDAPEDRVLEFIEASRASWTVHLPSTLAKLESQIVGPYCLGDDLTFADCYVVAWLAQIVKICSPGMSLGPHGLQSVEQFIGGYRIGPKLHIYWGHWAQRTSFRKALQGL</sequence>
<organism evidence="1 2">
    <name type="scientific">Trichosporon asahii var. asahii (strain ATCC 90039 / CBS 2479 / JCM 2466 / KCTC 7840 / NBRC 103889/ NCYC 2677 / UAMH 7654)</name>
    <name type="common">Yeast</name>
    <dbReference type="NCBI Taxonomy" id="1186058"/>
    <lineage>
        <taxon>Eukaryota</taxon>
        <taxon>Fungi</taxon>
        <taxon>Dikarya</taxon>
        <taxon>Basidiomycota</taxon>
        <taxon>Agaricomycotina</taxon>
        <taxon>Tremellomycetes</taxon>
        <taxon>Trichosporonales</taxon>
        <taxon>Trichosporonaceae</taxon>
        <taxon>Trichosporon</taxon>
    </lineage>
</organism>